<dbReference type="InterPro" id="IPR049383">
    <property type="entry name" value="UbiD-like_N"/>
</dbReference>
<gene>
    <name evidence="4" type="ORF">QF205_12180</name>
</gene>
<feature type="domain" description="3-octaprenyl-4-hydroxybenzoate carboxy-lyase-like Rift-related" evidence="1">
    <location>
        <begin position="122"/>
        <end position="321"/>
    </location>
</feature>
<feature type="domain" description="3-octaprenyl-4-hydroxybenzoate carboxy-lyase-like C-terminal" evidence="3">
    <location>
        <begin position="330"/>
        <end position="453"/>
    </location>
</feature>
<dbReference type="InterPro" id="IPR048304">
    <property type="entry name" value="UbiD_Rift_dom"/>
</dbReference>
<dbReference type="SUPFAM" id="SSF50475">
    <property type="entry name" value="FMN-binding split barrel"/>
    <property type="match status" value="1"/>
</dbReference>
<dbReference type="NCBIfam" id="TIGR00148">
    <property type="entry name" value="UbiD family decarboxylase"/>
    <property type="match status" value="1"/>
</dbReference>
<accession>A0ABT6MTB8</accession>
<evidence type="ECO:0000313" key="5">
    <source>
        <dbReference type="Proteomes" id="UP001160550"/>
    </source>
</evidence>
<dbReference type="Proteomes" id="UP001160550">
    <property type="component" value="Unassembled WGS sequence"/>
</dbReference>
<dbReference type="EMBL" id="JARYGX010000023">
    <property type="protein sequence ID" value="MDH7453818.1"/>
    <property type="molecule type" value="Genomic_DNA"/>
</dbReference>
<comment type="caution">
    <text evidence="4">The sequence shown here is derived from an EMBL/GenBank/DDBJ whole genome shotgun (WGS) entry which is preliminary data.</text>
</comment>
<dbReference type="Pfam" id="PF20696">
    <property type="entry name" value="UbiD_C"/>
    <property type="match status" value="1"/>
</dbReference>
<dbReference type="InterPro" id="IPR049381">
    <property type="entry name" value="UbiD-like_C"/>
</dbReference>
<name>A0ABT6MTB8_9GAMM</name>
<protein>
    <submittedName>
        <fullName evidence="4">UbiD family decarboxylase</fullName>
    </submittedName>
</protein>
<dbReference type="RefSeq" id="WP_280943030.1">
    <property type="nucleotide sequence ID" value="NZ_JARYGX010000023.1"/>
</dbReference>
<reference evidence="4" key="2">
    <citation type="submission" date="2023-04" db="EMBL/GenBank/DDBJ databases">
        <authorList>
            <person name="Sun J.-Q."/>
        </authorList>
    </citation>
    <scope>NUCLEOTIDE SEQUENCE</scope>
    <source>
        <strain evidence="4">CC-YY355</strain>
    </source>
</reference>
<dbReference type="PANTHER" id="PTHR30108">
    <property type="entry name" value="3-OCTAPRENYL-4-HYDROXYBENZOATE CARBOXY-LYASE-RELATED"/>
    <property type="match status" value="1"/>
</dbReference>
<evidence type="ECO:0000259" key="1">
    <source>
        <dbReference type="Pfam" id="PF01977"/>
    </source>
</evidence>
<dbReference type="Pfam" id="PF20695">
    <property type="entry name" value="UbiD_N"/>
    <property type="match status" value="1"/>
</dbReference>
<keyword evidence="5" id="KW-1185">Reference proteome</keyword>
<sequence>MSFHDLRAFLSRLSARGELLEIGIPVDPVLESTALSLRALREQGPALLMRRPAGSQHALLGNLFGHRRRIELALGDRPLSSLRELGELLARLKEPDWPGSVREALGAWPGLAQLAHAAPRRVREAAFCEHVLEGGDVDLSRLPIQHCWPGDVDRLLTFGLVVTRGPQRKRQNVAIYRQQPVARNRLIMRWLPHRGGALDYAAWRQQHPDQPFPVLVAIGADPATMLAAVAPIPDTLSEYEFAGLLRGERTRVWHSETTGLDAPAGAEILLEGFIHPGDTALEGPFGDHTGYYNAQGMFPVLTVERMRLRQGAIYHGSYMGRAPFDEPSVLSAALNDVFVPILQRVFPEIVDFHLPPEACSYRIAVVSIRKQYAGHARRVMMSVWSYLRQFTYTKFVIVADDDIDVRDWGQVLWALSTRVDPARDMLLVENTPIDYLDFASPVAGLGSKLGLDATRKWPGESDREWGRPIVPDPQVERRVDALWAQLQGMRAPPSAPMADTIDTGSR</sequence>
<evidence type="ECO:0000313" key="4">
    <source>
        <dbReference type="EMBL" id="MDH7453818.1"/>
    </source>
</evidence>
<evidence type="ECO:0000259" key="2">
    <source>
        <dbReference type="Pfam" id="PF20695"/>
    </source>
</evidence>
<dbReference type="PANTHER" id="PTHR30108:SF17">
    <property type="entry name" value="FERULIC ACID DECARBOXYLASE 1"/>
    <property type="match status" value="1"/>
</dbReference>
<organism evidence="4 5">
    <name type="scientific">Luteimonas composti</name>
    <dbReference type="NCBI Taxonomy" id="398257"/>
    <lineage>
        <taxon>Bacteria</taxon>
        <taxon>Pseudomonadati</taxon>
        <taxon>Pseudomonadota</taxon>
        <taxon>Gammaproteobacteria</taxon>
        <taxon>Lysobacterales</taxon>
        <taxon>Lysobacteraceae</taxon>
        <taxon>Luteimonas</taxon>
    </lineage>
</organism>
<dbReference type="Pfam" id="PF01977">
    <property type="entry name" value="UbiD"/>
    <property type="match status" value="1"/>
</dbReference>
<dbReference type="Gene3D" id="3.40.1670.10">
    <property type="entry name" value="UbiD C-terminal domain-like"/>
    <property type="match status" value="1"/>
</dbReference>
<evidence type="ECO:0000259" key="3">
    <source>
        <dbReference type="Pfam" id="PF20696"/>
    </source>
</evidence>
<dbReference type="InterPro" id="IPR002830">
    <property type="entry name" value="UbiD"/>
</dbReference>
<dbReference type="Gene3D" id="1.20.5.570">
    <property type="entry name" value="Single helix bin"/>
    <property type="match status" value="1"/>
</dbReference>
<dbReference type="SUPFAM" id="SSF143968">
    <property type="entry name" value="UbiD C-terminal domain-like"/>
    <property type="match status" value="1"/>
</dbReference>
<reference evidence="4" key="1">
    <citation type="journal article" date="2007" name="Int. J. Syst. Evol. Microbiol.">
        <title>Luteimonas composti sp. nov., a moderately thermophilic bacterium isolated from food waste.</title>
        <authorList>
            <person name="Young C.C."/>
            <person name="Kampfer P."/>
            <person name="Chen W.M."/>
            <person name="Yen W.S."/>
            <person name="Arun A.B."/>
            <person name="Lai W.A."/>
            <person name="Shen F.T."/>
            <person name="Rekha P.D."/>
            <person name="Lin K.Y."/>
            <person name="Chou J.H."/>
        </authorList>
    </citation>
    <scope>NUCLEOTIDE SEQUENCE</scope>
    <source>
        <strain evidence="4">CC-YY355</strain>
    </source>
</reference>
<proteinExistence type="predicted"/>
<feature type="domain" description="3-octaprenyl-4-hydroxybenzoate carboxy-lyase-like N-terminal" evidence="2">
    <location>
        <begin position="10"/>
        <end position="89"/>
    </location>
</feature>